<reference evidence="2" key="1">
    <citation type="submission" date="2022-11" db="UniProtKB">
        <authorList>
            <consortium name="WormBaseParasite"/>
        </authorList>
    </citation>
    <scope>IDENTIFICATION</scope>
</reference>
<accession>A0A914RWC7</accession>
<proteinExistence type="predicted"/>
<dbReference type="AlphaFoldDB" id="A0A914RWC7"/>
<evidence type="ECO:0000313" key="1">
    <source>
        <dbReference type="Proteomes" id="UP000887564"/>
    </source>
</evidence>
<keyword evidence="1" id="KW-1185">Reference proteome</keyword>
<dbReference type="Proteomes" id="UP000887564">
    <property type="component" value="Unplaced"/>
</dbReference>
<sequence>MTGTSRAKILTTIHDEYLHDEGYYVEHVALLGYTSLDIRNITADVPFHLSNVSGIEVVTALTLCVGLVHVS</sequence>
<evidence type="ECO:0000313" key="2">
    <source>
        <dbReference type="WBParaSite" id="PEQ_0001050701-mRNA-1"/>
    </source>
</evidence>
<dbReference type="WBParaSite" id="PEQ_0001050701-mRNA-1">
    <property type="protein sequence ID" value="PEQ_0001050701-mRNA-1"/>
    <property type="gene ID" value="PEQ_0001050701"/>
</dbReference>
<protein>
    <submittedName>
        <fullName evidence="2">Uncharacterized protein</fullName>
    </submittedName>
</protein>
<name>A0A914RWC7_PAREQ</name>
<organism evidence="1 2">
    <name type="scientific">Parascaris equorum</name>
    <name type="common">Equine roundworm</name>
    <dbReference type="NCBI Taxonomy" id="6256"/>
    <lineage>
        <taxon>Eukaryota</taxon>
        <taxon>Metazoa</taxon>
        <taxon>Ecdysozoa</taxon>
        <taxon>Nematoda</taxon>
        <taxon>Chromadorea</taxon>
        <taxon>Rhabditida</taxon>
        <taxon>Spirurina</taxon>
        <taxon>Ascaridomorpha</taxon>
        <taxon>Ascaridoidea</taxon>
        <taxon>Ascarididae</taxon>
        <taxon>Parascaris</taxon>
    </lineage>
</organism>